<proteinExistence type="predicted"/>
<organism evidence="1 2">
    <name type="scientific">Alligator mississippiensis</name>
    <name type="common">American alligator</name>
    <dbReference type="NCBI Taxonomy" id="8496"/>
    <lineage>
        <taxon>Eukaryota</taxon>
        <taxon>Metazoa</taxon>
        <taxon>Chordata</taxon>
        <taxon>Craniata</taxon>
        <taxon>Vertebrata</taxon>
        <taxon>Euteleostomi</taxon>
        <taxon>Archelosauria</taxon>
        <taxon>Archosauria</taxon>
        <taxon>Crocodylia</taxon>
        <taxon>Alligatoridae</taxon>
        <taxon>Alligatorinae</taxon>
        <taxon>Alligator</taxon>
    </lineage>
</organism>
<protein>
    <submittedName>
        <fullName evidence="1">Uncharacterized protein</fullName>
    </submittedName>
</protein>
<dbReference type="AlphaFoldDB" id="A0A151NBC2"/>
<name>A0A151NBC2_ALLMI</name>
<evidence type="ECO:0000313" key="1">
    <source>
        <dbReference type="EMBL" id="KYO34128.1"/>
    </source>
</evidence>
<dbReference type="Proteomes" id="UP000050525">
    <property type="component" value="Unassembled WGS sequence"/>
</dbReference>
<accession>A0A151NBC2</accession>
<keyword evidence="2" id="KW-1185">Reference proteome</keyword>
<comment type="caution">
    <text evidence="1">The sequence shown here is derived from an EMBL/GenBank/DDBJ whole genome shotgun (WGS) entry which is preliminary data.</text>
</comment>
<evidence type="ECO:0000313" key="2">
    <source>
        <dbReference type="Proteomes" id="UP000050525"/>
    </source>
</evidence>
<dbReference type="EMBL" id="AKHW03003598">
    <property type="protein sequence ID" value="KYO34128.1"/>
    <property type="molecule type" value="Genomic_DNA"/>
</dbReference>
<gene>
    <name evidence="1" type="ORF">Y1Q_0002542</name>
</gene>
<sequence length="67" mass="7134">MREAACGVSRPGRDAAAHLILVTHRTGHVESQRWALALLALPLHADGGAGSFPTHEPLPTPRVGRYS</sequence>
<reference evidence="1 2" key="1">
    <citation type="journal article" date="2012" name="Genome Biol.">
        <title>Sequencing three crocodilian genomes to illuminate the evolution of archosaurs and amniotes.</title>
        <authorList>
            <person name="St John J.A."/>
            <person name="Braun E.L."/>
            <person name="Isberg S.R."/>
            <person name="Miles L.G."/>
            <person name="Chong A.Y."/>
            <person name="Gongora J."/>
            <person name="Dalzell P."/>
            <person name="Moran C."/>
            <person name="Bed'hom B."/>
            <person name="Abzhanov A."/>
            <person name="Burgess S.C."/>
            <person name="Cooksey A.M."/>
            <person name="Castoe T.A."/>
            <person name="Crawford N.G."/>
            <person name="Densmore L.D."/>
            <person name="Drew J.C."/>
            <person name="Edwards S.V."/>
            <person name="Faircloth B.C."/>
            <person name="Fujita M.K."/>
            <person name="Greenwold M.J."/>
            <person name="Hoffmann F.G."/>
            <person name="Howard J.M."/>
            <person name="Iguchi T."/>
            <person name="Janes D.E."/>
            <person name="Khan S.Y."/>
            <person name="Kohno S."/>
            <person name="de Koning A.J."/>
            <person name="Lance S.L."/>
            <person name="McCarthy F.M."/>
            <person name="McCormack J.E."/>
            <person name="Merchant M.E."/>
            <person name="Peterson D.G."/>
            <person name="Pollock D.D."/>
            <person name="Pourmand N."/>
            <person name="Raney B.J."/>
            <person name="Roessler K.A."/>
            <person name="Sanford J.R."/>
            <person name="Sawyer R.H."/>
            <person name="Schmidt C.J."/>
            <person name="Triplett E.W."/>
            <person name="Tuberville T.D."/>
            <person name="Venegas-Anaya M."/>
            <person name="Howard J.T."/>
            <person name="Jarvis E.D."/>
            <person name="Guillette L.J.Jr."/>
            <person name="Glenn T.C."/>
            <person name="Green R.E."/>
            <person name="Ray D.A."/>
        </authorList>
    </citation>
    <scope>NUCLEOTIDE SEQUENCE [LARGE SCALE GENOMIC DNA]</scope>
    <source>
        <strain evidence="1">KSC_2009_1</strain>
    </source>
</reference>